<organism evidence="2 3">
    <name type="scientific">Thalassovita mediterranea</name>
    <dbReference type="NCBI Taxonomy" id="340021"/>
    <lineage>
        <taxon>Bacteria</taxon>
        <taxon>Pseudomonadati</taxon>
        <taxon>Pseudomonadota</taxon>
        <taxon>Alphaproteobacteria</taxon>
        <taxon>Rhodobacterales</taxon>
        <taxon>Roseobacteraceae</taxon>
        <taxon>Thalassovita</taxon>
    </lineage>
</organism>
<reference evidence="2 3" key="1">
    <citation type="submission" date="2015-09" db="EMBL/GenBank/DDBJ databases">
        <authorList>
            <consortium name="Swine Surveillance"/>
        </authorList>
    </citation>
    <scope>NUCLEOTIDE SEQUENCE [LARGE SCALE GENOMIC DNA]</scope>
    <source>
        <strain evidence="2 3">CECT 8383</strain>
    </source>
</reference>
<evidence type="ECO:0000313" key="2">
    <source>
        <dbReference type="EMBL" id="CUH85389.1"/>
    </source>
</evidence>
<accession>A0A0P1H5A5</accession>
<gene>
    <name evidence="2" type="ORF">TM5383_02622</name>
</gene>
<evidence type="ECO:0000313" key="3">
    <source>
        <dbReference type="Proteomes" id="UP000051681"/>
    </source>
</evidence>
<sequence>MLASATIVNATNGVVVTTLNSLIEEYEYPPADLRGLQKVLQALEEFEVQLAPSFQEEGDLDVERTLKKRQPQNVVANRIQDILDAGGENYDVELKSSIYIDTKRKQHQPGLLLKDYVSDKLKRKLAQEICAFLNRTGGILLLGVANDLKIVGCEDDFSVHPGDGTHEDKADLIISSIVEKYFVKPYAVLNHIHIQCCEFQDRHLVMIEITKMQDLAFLKKEAPNDAELYIRSGTSARPIPFCQIEDYFKLKPLGMVDAS</sequence>
<dbReference type="STRING" id="340021.TM5383_02622"/>
<dbReference type="InterPro" id="IPR007421">
    <property type="entry name" value="Schlafen_AlbA_2_dom"/>
</dbReference>
<dbReference type="AlphaFoldDB" id="A0A0P1H5A5"/>
<feature type="domain" description="Schlafen AlbA-2" evidence="1">
    <location>
        <begin position="88"/>
        <end position="239"/>
    </location>
</feature>
<dbReference type="Gene3D" id="3.30.950.30">
    <property type="entry name" value="Schlafen, AAA domain"/>
    <property type="match status" value="1"/>
</dbReference>
<keyword evidence="3" id="KW-1185">Reference proteome</keyword>
<dbReference type="Pfam" id="PF04326">
    <property type="entry name" value="SLFN_AlbA_2"/>
    <property type="match status" value="1"/>
</dbReference>
<dbReference type="InterPro" id="IPR038461">
    <property type="entry name" value="Schlafen_AlbA_2_dom_sf"/>
</dbReference>
<evidence type="ECO:0000259" key="1">
    <source>
        <dbReference type="Pfam" id="PF04326"/>
    </source>
</evidence>
<protein>
    <submittedName>
        <fullName evidence="2">Divergent AAA domain protein</fullName>
    </submittedName>
</protein>
<proteinExistence type="predicted"/>
<name>A0A0P1H5A5_9RHOB</name>
<dbReference type="Proteomes" id="UP000051681">
    <property type="component" value="Unassembled WGS sequence"/>
</dbReference>
<dbReference type="EMBL" id="CYSF01000013">
    <property type="protein sequence ID" value="CUH85389.1"/>
    <property type="molecule type" value="Genomic_DNA"/>
</dbReference>